<keyword evidence="19" id="KW-1185">Reference proteome</keyword>
<dbReference type="NCBIfam" id="NF005589">
    <property type="entry name" value="PRK07314.1"/>
    <property type="match status" value="1"/>
</dbReference>
<evidence type="ECO:0000256" key="9">
    <source>
        <dbReference type="ARBA" id="ARBA00023160"/>
    </source>
</evidence>
<dbReference type="eggNOG" id="COG0304">
    <property type="taxonomic scope" value="Bacteria"/>
</dbReference>
<dbReference type="InterPro" id="IPR016039">
    <property type="entry name" value="Thiolase-like"/>
</dbReference>
<evidence type="ECO:0000256" key="6">
    <source>
        <dbReference type="ARBA" id="ARBA00022679"/>
    </source>
</evidence>
<dbReference type="GO" id="GO:0005829">
    <property type="term" value="C:cytosol"/>
    <property type="evidence" value="ECO:0007669"/>
    <property type="project" value="TreeGrafter"/>
</dbReference>
<dbReference type="Gene3D" id="3.40.47.10">
    <property type="match status" value="1"/>
</dbReference>
<dbReference type="PATRIC" id="fig|1183438.3.peg.3923"/>
<dbReference type="EC" id="2.3.1.179" evidence="3 14"/>
<dbReference type="AlphaFoldDB" id="U5QMK1"/>
<dbReference type="KEGG" id="glj:GKIL_3986"/>
<dbReference type="PROSITE" id="PS00606">
    <property type="entry name" value="KS3_1"/>
    <property type="match status" value="1"/>
</dbReference>
<evidence type="ECO:0000256" key="16">
    <source>
        <dbReference type="RuleBase" id="RU003694"/>
    </source>
</evidence>
<evidence type="ECO:0000256" key="2">
    <source>
        <dbReference type="ARBA" id="ARBA00008467"/>
    </source>
</evidence>
<dbReference type="NCBIfam" id="TIGR03150">
    <property type="entry name" value="fabF"/>
    <property type="match status" value="1"/>
</dbReference>
<dbReference type="InterPro" id="IPR014030">
    <property type="entry name" value="Ketoacyl_synth_N"/>
</dbReference>
<evidence type="ECO:0000256" key="13">
    <source>
        <dbReference type="ARBA" id="ARBA00047659"/>
    </source>
</evidence>
<dbReference type="Pfam" id="PF02801">
    <property type="entry name" value="Ketoacyl-synt_C"/>
    <property type="match status" value="1"/>
</dbReference>
<comment type="pathway">
    <text evidence="1 14">Lipid metabolism; fatty acid biosynthesis.</text>
</comment>
<protein>
    <recommendedName>
        <fullName evidence="4 14">3-oxoacyl-[acyl-carrier-protein] synthase 2</fullName>
        <ecNumber evidence="3 14">2.3.1.179</ecNumber>
    </recommendedName>
</protein>
<dbReference type="SUPFAM" id="SSF53901">
    <property type="entry name" value="Thiolase-like"/>
    <property type="match status" value="2"/>
</dbReference>
<keyword evidence="6 14" id="KW-0808">Transferase</keyword>
<feature type="domain" description="Ketosynthase family 3 (KS3)" evidence="17">
    <location>
        <begin position="3"/>
        <end position="412"/>
    </location>
</feature>
<dbReference type="InterPro" id="IPR018201">
    <property type="entry name" value="Ketoacyl_synth_AS"/>
</dbReference>
<keyword evidence="10 14" id="KW-0012">Acyltransferase</keyword>
<evidence type="ECO:0000256" key="1">
    <source>
        <dbReference type="ARBA" id="ARBA00005194"/>
    </source>
</evidence>
<dbReference type="UniPathway" id="UPA00094"/>
<dbReference type="STRING" id="1183438.GKIL_3986"/>
<dbReference type="EMBL" id="CP003587">
    <property type="protein sequence ID" value="AGY60232.1"/>
    <property type="molecule type" value="Genomic_DNA"/>
</dbReference>
<feature type="active site" description="For beta-ketoacyl synthase activity" evidence="15">
    <location>
        <position position="164"/>
    </location>
</feature>
<evidence type="ECO:0000256" key="5">
    <source>
        <dbReference type="ARBA" id="ARBA00022516"/>
    </source>
</evidence>
<evidence type="ECO:0000313" key="18">
    <source>
        <dbReference type="EMBL" id="AGY60232.1"/>
    </source>
</evidence>
<dbReference type="InterPro" id="IPR000794">
    <property type="entry name" value="Beta-ketoacyl_synthase"/>
</dbReference>
<evidence type="ECO:0000256" key="11">
    <source>
        <dbReference type="ARBA" id="ARBA00024006"/>
    </source>
</evidence>
<dbReference type="PIRSF" id="PIRSF000447">
    <property type="entry name" value="KAS_II"/>
    <property type="match status" value="1"/>
</dbReference>
<dbReference type="PANTHER" id="PTHR11712:SF336">
    <property type="entry name" value="3-OXOACYL-[ACYL-CARRIER-PROTEIN] SYNTHASE, MITOCHONDRIAL"/>
    <property type="match status" value="1"/>
</dbReference>
<name>U5QMK1_GLOK1</name>
<accession>U5QMK1</accession>
<dbReference type="InterPro" id="IPR017568">
    <property type="entry name" value="3-oxoacyl-ACP_synth-2"/>
</dbReference>
<proteinExistence type="inferred from homology"/>
<dbReference type="InterPro" id="IPR020841">
    <property type="entry name" value="PKS_Beta-ketoAc_synthase_dom"/>
</dbReference>
<comment type="function">
    <text evidence="11 14">Involved in the type II fatty acid elongation cycle. Catalyzes the elongation of a wide range of acyl-ACP by the addition of two carbons from malonyl-ACP to an acyl acceptor. Can efficiently catalyze the conversion of palmitoleoyl-ACP (cis-hexadec-9-enoyl-ACP) to cis-vaccenoyl-ACP (cis-octadec-11-enoyl-ACP), an essential step in the thermal regulation of fatty acid composition.</text>
</comment>
<evidence type="ECO:0000256" key="3">
    <source>
        <dbReference type="ARBA" id="ARBA00012356"/>
    </source>
</evidence>
<dbReference type="InterPro" id="IPR014031">
    <property type="entry name" value="Ketoacyl_synth_C"/>
</dbReference>
<evidence type="ECO:0000313" key="19">
    <source>
        <dbReference type="Proteomes" id="UP000017396"/>
    </source>
</evidence>
<comment type="catalytic activity">
    <reaction evidence="13 14">
        <text>a fatty acyl-[ACP] + malonyl-[ACP] + H(+) = a 3-oxoacyl-[ACP] + holo-[ACP] + CO2</text>
        <dbReference type="Rhea" id="RHEA:22836"/>
        <dbReference type="Rhea" id="RHEA-COMP:9623"/>
        <dbReference type="Rhea" id="RHEA-COMP:9685"/>
        <dbReference type="Rhea" id="RHEA-COMP:9916"/>
        <dbReference type="Rhea" id="RHEA-COMP:14125"/>
        <dbReference type="ChEBI" id="CHEBI:15378"/>
        <dbReference type="ChEBI" id="CHEBI:16526"/>
        <dbReference type="ChEBI" id="CHEBI:64479"/>
        <dbReference type="ChEBI" id="CHEBI:78449"/>
        <dbReference type="ChEBI" id="CHEBI:78776"/>
        <dbReference type="ChEBI" id="CHEBI:138651"/>
    </reaction>
</comment>
<dbReference type="Pfam" id="PF00109">
    <property type="entry name" value="ketoacyl-synt"/>
    <property type="match status" value="1"/>
</dbReference>
<evidence type="ECO:0000256" key="4">
    <source>
        <dbReference type="ARBA" id="ARBA00014657"/>
    </source>
</evidence>
<reference evidence="18 19" key="1">
    <citation type="journal article" date="2013" name="PLoS ONE">
        <title>Cultivation and Complete Genome Sequencing of Gloeobacter kilaueensis sp. nov., from a Lava Cave in Kilauea Caldera, Hawai'i.</title>
        <authorList>
            <person name="Saw J.H."/>
            <person name="Schatz M."/>
            <person name="Brown M.V."/>
            <person name="Kunkel D.D."/>
            <person name="Foster J.S."/>
            <person name="Shick H."/>
            <person name="Christensen S."/>
            <person name="Hou S."/>
            <person name="Wan X."/>
            <person name="Donachie S.P."/>
        </authorList>
    </citation>
    <scope>NUCLEOTIDE SEQUENCE [LARGE SCALE GENOMIC DNA]</scope>
    <source>
        <strain evidence="19">JS</strain>
    </source>
</reference>
<keyword evidence="9 14" id="KW-0275">Fatty acid biosynthesis</keyword>
<dbReference type="Proteomes" id="UP000017396">
    <property type="component" value="Chromosome"/>
</dbReference>
<evidence type="ECO:0000256" key="15">
    <source>
        <dbReference type="PIRSR" id="PIRSR000447-1"/>
    </source>
</evidence>
<evidence type="ECO:0000256" key="14">
    <source>
        <dbReference type="PIRNR" id="PIRNR000447"/>
    </source>
</evidence>
<dbReference type="PANTHER" id="PTHR11712">
    <property type="entry name" value="POLYKETIDE SYNTHASE-RELATED"/>
    <property type="match status" value="1"/>
</dbReference>
<dbReference type="SMART" id="SM00825">
    <property type="entry name" value="PKS_KS"/>
    <property type="match status" value="1"/>
</dbReference>
<sequence>MEKKRVVVSGVGAVTPIGNTAADYWQGLVTGRSGIDRISLFDSSRHSVQIAAEVKNFDPLLYLTPKEVKRTVRFSQMAIAASKQAIADANFTIDELNSEQVGVIIGTGTGGMDWLELQDGILREQGPGRVSPFMVPLFIPNMAAGLTAIQLGAKGPNSCTVTACASGSNAIGDAFRLIQYGEAQAMICGGTEAAITPLVVAGFATARAMSTRNDDPAHASRPFDSERDGFVIGEGAGILLLEELQCALARGARIYAEIVGYGMTCDAYHMTSPTPAGEGAARAIRLALKDASVFPEQVSYINAHGTSTPLNDSTETQAIKSALGEEAARRTAISSTKSMTGHLLGGSGGIEAIATALAIYHDTAPPTINLQNPDPTCDLDYVPNQARSMPVEVALSNSFGFGGHNVTLVLRKFRP</sequence>
<comment type="catalytic activity">
    <reaction evidence="12 14">
        <text>(9Z)-hexadecenoyl-[ACP] + malonyl-[ACP] + H(+) = 3-oxo-(11Z)-octadecenoyl-[ACP] + holo-[ACP] + CO2</text>
        <dbReference type="Rhea" id="RHEA:55040"/>
        <dbReference type="Rhea" id="RHEA-COMP:9623"/>
        <dbReference type="Rhea" id="RHEA-COMP:9685"/>
        <dbReference type="Rhea" id="RHEA-COMP:10800"/>
        <dbReference type="Rhea" id="RHEA-COMP:14074"/>
        <dbReference type="ChEBI" id="CHEBI:15378"/>
        <dbReference type="ChEBI" id="CHEBI:16526"/>
        <dbReference type="ChEBI" id="CHEBI:64479"/>
        <dbReference type="ChEBI" id="CHEBI:78449"/>
        <dbReference type="ChEBI" id="CHEBI:83989"/>
        <dbReference type="ChEBI" id="CHEBI:138538"/>
        <dbReference type="EC" id="2.3.1.179"/>
    </reaction>
</comment>
<keyword evidence="7" id="KW-0276">Fatty acid metabolism</keyword>
<dbReference type="RefSeq" id="WP_023175567.1">
    <property type="nucleotide sequence ID" value="NC_022600.1"/>
</dbReference>
<keyword evidence="5 14" id="KW-0444">Lipid biosynthesis</keyword>
<dbReference type="HOGENOM" id="CLU_000022_69_2_3"/>
<dbReference type="FunFam" id="3.40.47.10:FF:000009">
    <property type="entry name" value="3-oxoacyl-[acyl-carrier-protein] synthase 2"/>
    <property type="match status" value="1"/>
</dbReference>
<evidence type="ECO:0000256" key="8">
    <source>
        <dbReference type="ARBA" id="ARBA00023098"/>
    </source>
</evidence>
<evidence type="ECO:0000256" key="12">
    <source>
        <dbReference type="ARBA" id="ARBA00047318"/>
    </source>
</evidence>
<comment type="similarity">
    <text evidence="2 14 16">Belongs to the thiolase-like superfamily. Beta-ketoacyl-ACP synthases family.</text>
</comment>
<dbReference type="NCBIfam" id="NF004970">
    <property type="entry name" value="PRK06333.1"/>
    <property type="match status" value="1"/>
</dbReference>
<dbReference type="GO" id="GO:0004315">
    <property type="term" value="F:3-oxoacyl-[acyl-carrier-protein] synthase activity"/>
    <property type="evidence" value="ECO:0007669"/>
    <property type="project" value="UniProtKB-UniRule"/>
</dbReference>
<dbReference type="OrthoDB" id="9808669at2"/>
<keyword evidence="8" id="KW-0443">Lipid metabolism</keyword>
<dbReference type="GO" id="GO:0006633">
    <property type="term" value="P:fatty acid biosynthetic process"/>
    <property type="evidence" value="ECO:0007669"/>
    <property type="project" value="UniProtKB-UniRule"/>
</dbReference>
<gene>
    <name evidence="18" type="primary">fabF</name>
    <name evidence="18" type="ORF">GKIL_3986</name>
</gene>
<organism evidence="18 19">
    <name type="scientific">Gloeobacter kilaueensis (strain ATCC BAA-2537 / CCAP 1431/1 / ULC 316 / JS1)</name>
    <dbReference type="NCBI Taxonomy" id="1183438"/>
    <lineage>
        <taxon>Bacteria</taxon>
        <taxon>Bacillati</taxon>
        <taxon>Cyanobacteriota</taxon>
        <taxon>Cyanophyceae</taxon>
        <taxon>Gloeobacterales</taxon>
        <taxon>Gloeobacteraceae</taxon>
        <taxon>Gloeobacter</taxon>
    </lineage>
</organism>
<evidence type="ECO:0000256" key="7">
    <source>
        <dbReference type="ARBA" id="ARBA00022832"/>
    </source>
</evidence>
<dbReference type="CDD" id="cd00834">
    <property type="entry name" value="KAS_I_II"/>
    <property type="match status" value="1"/>
</dbReference>
<evidence type="ECO:0000256" key="10">
    <source>
        <dbReference type="ARBA" id="ARBA00023315"/>
    </source>
</evidence>
<dbReference type="PROSITE" id="PS52004">
    <property type="entry name" value="KS3_2"/>
    <property type="match status" value="1"/>
</dbReference>
<evidence type="ECO:0000259" key="17">
    <source>
        <dbReference type="PROSITE" id="PS52004"/>
    </source>
</evidence>